<organism evidence="2 3">
    <name type="scientific">Kibdelosporangium banguiense</name>
    <dbReference type="NCBI Taxonomy" id="1365924"/>
    <lineage>
        <taxon>Bacteria</taxon>
        <taxon>Bacillati</taxon>
        <taxon>Actinomycetota</taxon>
        <taxon>Actinomycetes</taxon>
        <taxon>Pseudonocardiales</taxon>
        <taxon>Pseudonocardiaceae</taxon>
        <taxon>Kibdelosporangium</taxon>
    </lineage>
</organism>
<keyword evidence="1" id="KW-0732">Signal</keyword>
<dbReference type="SUPFAM" id="SSF53850">
    <property type="entry name" value="Periplasmic binding protein-like II"/>
    <property type="match status" value="1"/>
</dbReference>
<dbReference type="InterPro" id="IPR006059">
    <property type="entry name" value="SBP"/>
</dbReference>
<evidence type="ECO:0000256" key="1">
    <source>
        <dbReference type="SAM" id="SignalP"/>
    </source>
</evidence>
<evidence type="ECO:0000313" key="2">
    <source>
        <dbReference type="EMBL" id="MBP2326866.1"/>
    </source>
</evidence>
<accession>A0ABS4TR31</accession>
<sequence length="432" mass="45737">MRRIRVRAATGVAVATVMALVAAGCTGGDQQPGAGSVDPNTPVTLTWWHNATTEPLKSVFQQIADDYHTAHPNVTFKVEPIQNEQFTTKVPLALQSSTPPDIFLQWGGGEMAGQVTSGQVADLTGLTKDWIGQIGKAADGWKLDGKQYGVPFVLHSVGFWYRKDLFEQVGVSAPPSTMDELKDAIGKFKAKGITPISIGSKDRWPDAFYWAYFAVRGCSQDTLKQAAALTMNDRCWTKAGQDLKSFLDTQPFQNGFLGTPAQQGAGSSAGMLANGQAAMELQGDWQASTMPSLTEDKQLSSKLGWFPFPSISGGAGNPSATLGGGDGFSCTTKAAAACADFLKYLASAEVQRKLVITGLPVNPEAASALTDPTMKTILEYSQKAPYMQTYFDKALPTAAGLALNDAIANFFAGQGTPEGIVKAATEAATGGR</sequence>
<feature type="signal peptide" evidence="1">
    <location>
        <begin position="1"/>
        <end position="23"/>
    </location>
</feature>
<reference evidence="2 3" key="1">
    <citation type="submission" date="2021-03" db="EMBL/GenBank/DDBJ databases">
        <title>Sequencing the genomes of 1000 actinobacteria strains.</title>
        <authorList>
            <person name="Klenk H.-P."/>
        </authorList>
    </citation>
    <scope>NUCLEOTIDE SEQUENCE [LARGE SCALE GENOMIC DNA]</scope>
    <source>
        <strain evidence="2 3">DSM 46670</strain>
    </source>
</reference>
<keyword evidence="3" id="KW-1185">Reference proteome</keyword>
<dbReference type="Proteomes" id="UP001519332">
    <property type="component" value="Unassembled WGS sequence"/>
</dbReference>
<dbReference type="Pfam" id="PF01547">
    <property type="entry name" value="SBP_bac_1"/>
    <property type="match status" value="1"/>
</dbReference>
<dbReference type="PANTHER" id="PTHR43649:SF14">
    <property type="entry name" value="BLR3389 PROTEIN"/>
    <property type="match status" value="1"/>
</dbReference>
<feature type="chain" id="PRO_5046385883" evidence="1">
    <location>
        <begin position="24"/>
        <end position="432"/>
    </location>
</feature>
<dbReference type="InterPro" id="IPR050490">
    <property type="entry name" value="Bact_solute-bd_prot1"/>
</dbReference>
<dbReference type="Gene3D" id="3.40.190.10">
    <property type="entry name" value="Periplasmic binding protein-like II"/>
    <property type="match status" value="2"/>
</dbReference>
<protein>
    <submittedName>
        <fullName evidence="2">Raffinose/stachyose/melibiose transport system substrate-binding protein</fullName>
    </submittedName>
</protein>
<comment type="caution">
    <text evidence="2">The sequence shown here is derived from an EMBL/GenBank/DDBJ whole genome shotgun (WGS) entry which is preliminary data.</text>
</comment>
<gene>
    <name evidence="2" type="ORF">JOF56_007251</name>
</gene>
<name>A0ABS4TR31_9PSEU</name>
<dbReference type="EMBL" id="JAGINW010000001">
    <property type="protein sequence ID" value="MBP2326866.1"/>
    <property type="molecule type" value="Genomic_DNA"/>
</dbReference>
<dbReference type="PROSITE" id="PS51257">
    <property type="entry name" value="PROKAR_LIPOPROTEIN"/>
    <property type="match status" value="1"/>
</dbReference>
<evidence type="ECO:0000313" key="3">
    <source>
        <dbReference type="Proteomes" id="UP001519332"/>
    </source>
</evidence>
<dbReference type="PANTHER" id="PTHR43649">
    <property type="entry name" value="ARABINOSE-BINDING PROTEIN-RELATED"/>
    <property type="match status" value="1"/>
</dbReference>
<proteinExistence type="predicted"/>
<dbReference type="RefSeq" id="WP_209643885.1">
    <property type="nucleotide sequence ID" value="NZ_JAGINW010000001.1"/>
</dbReference>